<dbReference type="EMBL" id="BTGU01000714">
    <property type="protein sequence ID" value="GMN68864.1"/>
    <property type="molecule type" value="Genomic_DNA"/>
</dbReference>
<name>A0AA88EHQ0_FICCA</name>
<reference evidence="1" key="1">
    <citation type="submission" date="2023-07" db="EMBL/GenBank/DDBJ databases">
        <title>draft genome sequence of fig (Ficus carica).</title>
        <authorList>
            <person name="Takahashi T."/>
            <person name="Nishimura K."/>
        </authorList>
    </citation>
    <scope>NUCLEOTIDE SEQUENCE</scope>
</reference>
<dbReference type="Proteomes" id="UP001187192">
    <property type="component" value="Unassembled WGS sequence"/>
</dbReference>
<evidence type="ECO:0008006" key="3">
    <source>
        <dbReference type="Google" id="ProtNLM"/>
    </source>
</evidence>
<evidence type="ECO:0000313" key="2">
    <source>
        <dbReference type="Proteomes" id="UP001187192"/>
    </source>
</evidence>
<organism evidence="1 2">
    <name type="scientific">Ficus carica</name>
    <name type="common">Common fig</name>
    <dbReference type="NCBI Taxonomy" id="3494"/>
    <lineage>
        <taxon>Eukaryota</taxon>
        <taxon>Viridiplantae</taxon>
        <taxon>Streptophyta</taxon>
        <taxon>Embryophyta</taxon>
        <taxon>Tracheophyta</taxon>
        <taxon>Spermatophyta</taxon>
        <taxon>Magnoliopsida</taxon>
        <taxon>eudicotyledons</taxon>
        <taxon>Gunneridae</taxon>
        <taxon>Pentapetalae</taxon>
        <taxon>rosids</taxon>
        <taxon>fabids</taxon>
        <taxon>Rosales</taxon>
        <taxon>Moraceae</taxon>
        <taxon>Ficeae</taxon>
        <taxon>Ficus</taxon>
    </lineage>
</organism>
<dbReference type="AlphaFoldDB" id="A0AA88EHQ0"/>
<accession>A0AA88EHQ0</accession>
<proteinExistence type="predicted"/>
<evidence type="ECO:0000313" key="1">
    <source>
        <dbReference type="EMBL" id="GMN68864.1"/>
    </source>
</evidence>
<comment type="caution">
    <text evidence="1">The sequence shown here is derived from an EMBL/GenBank/DDBJ whole genome shotgun (WGS) entry which is preliminary data.</text>
</comment>
<protein>
    <recommendedName>
        <fullName evidence="3">Glycine-rich protein</fullName>
    </recommendedName>
</protein>
<sequence>MVVVIRFQDGASFGTGSRSVFGMGSRMGSKVGSDFEFLVGVGVGLGFGTGVMVGEGVEVGFRDQNRDRGLILRQ</sequence>
<gene>
    <name evidence="1" type="ORF">TIFTF001_037915</name>
</gene>
<keyword evidence="2" id="KW-1185">Reference proteome</keyword>